<protein>
    <submittedName>
        <fullName evidence="5">VWA domain-containing protein</fullName>
    </submittedName>
</protein>
<evidence type="ECO:0000259" key="4">
    <source>
        <dbReference type="SMART" id="SM00327"/>
    </source>
</evidence>
<dbReference type="PROSITE" id="PS50005">
    <property type="entry name" value="TPR"/>
    <property type="match status" value="1"/>
</dbReference>
<dbReference type="SUPFAM" id="SSF53300">
    <property type="entry name" value="vWA-like"/>
    <property type="match status" value="1"/>
</dbReference>
<comment type="caution">
    <text evidence="5">The sequence shown here is derived from an EMBL/GenBank/DDBJ whole genome shotgun (WGS) entry which is preliminary data.</text>
</comment>
<name>A0ABW1YRZ2_9GAMM</name>
<dbReference type="Gene3D" id="3.40.50.410">
    <property type="entry name" value="von Willebrand factor, type A domain"/>
    <property type="match status" value="1"/>
</dbReference>
<reference evidence="6" key="1">
    <citation type="journal article" date="2019" name="Int. J. Syst. Evol. Microbiol.">
        <title>The Global Catalogue of Microorganisms (GCM) 10K type strain sequencing project: providing services to taxonomists for standard genome sequencing and annotation.</title>
        <authorList>
            <consortium name="The Broad Institute Genomics Platform"/>
            <consortium name="The Broad Institute Genome Sequencing Center for Infectious Disease"/>
            <person name="Wu L."/>
            <person name="Ma J."/>
        </authorList>
    </citation>
    <scope>NUCLEOTIDE SEQUENCE [LARGE SCALE GENOMIC DNA]</scope>
    <source>
        <strain evidence="6">CGMCC 1.13718</strain>
    </source>
</reference>
<feature type="region of interest" description="Disordered" evidence="2">
    <location>
        <begin position="599"/>
        <end position="618"/>
    </location>
</feature>
<keyword evidence="1" id="KW-0802">TPR repeat</keyword>
<dbReference type="InterPro" id="IPR002035">
    <property type="entry name" value="VWF_A"/>
</dbReference>
<dbReference type="Gene3D" id="1.25.40.10">
    <property type="entry name" value="Tetratricopeptide repeat domain"/>
    <property type="match status" value="1"/>
</dbReference>
<dbReference type="PROSITE" id="PS50293">
    <property type="entry name" value="TPR_REGION"/>
    <property type="match status" value="1"/>
</dbReference>
<dbReference type="InterPro" id="IPR050768">
    <property type="entry name" value="UPF0353/GerABKA_families"/>
</dbReference>
<sequence length="618" mass="68295">MFFSELHQFHLLRPHLLWLLIPAALLCWALARTVLNSGQLQRIVDPDLLPHLILRGGAKRPWLFALIFALLAGTIVALAGPSWRKLPTPVYSNQDALVILLDLSPSMMATDLSPDRLTRARLKILDILRQRKDGLTALVAYGGEAHVVTPLTDDTATIANLVPALSPSIVPVPGSNIEMAVETGIRLLKDGAAGRGQLLAITDGIDEMALDTVAGLAAGANIELSILAVGSGEGSPIPRGNGGGFITDDNGAIIIANFDARDLAKLARDSGGLYARISVDDSDIAQLLPDTEAPQQAQLTEREFDQWREEGPWLVLLLLPLAALLFRRGALACALPLSFGALLLSSPQQSQAFEWKDLWQREDQQAERLLQQGEAEQAAETFENPQWRGAANYRAGDFPAAEQDFSRSGDAEGLYNLGNSLTQQGLYNEAIDAYDEALKQDPQLADAEHNRDIAEKLKDLQQQQQQQQQQQSQQDQQQSDEQQQQQSGDSQQQQSQEQQSQQDAGSQSEPSESEQQQQPSEQQAQNGEQQDQQEQQQQADQQQGEEQEQQQGEQQQAGAEESPLDPETQQALDQWLRQIPDDPAGLMREKFKYESLQRRRAYRSGEWQPPANGATQRW</sequence>
<feature type="compositionally biased region" description="Low complexity" evidence="2">
    <location>
        <begin position="461"/>
        <end position="542"/>
    </location>
</feature>
<keyword evidence="3" id="KW-0472">Membrane</keyword>
<evidence type="ECO:0000313" key="6">
    <source>
        <dbReference type="Proteomes" id="UP001596425"/>
    </source>
</evidence>
<dbReference type="Pfam" id="PF13519">
    <property type="entry name" value="VWA_2"/>
    <property type="match status" value="1"/>
</dbReference>
<evidence type="ECO:0000256" key="3">
    <source>
        <dbReference type="SAM" id="Phobius"/>
    </source>
</evidence>
<dbReference type="PANTHER" id="PTHR22550:SF14">
    <property type="entry name" value="VWFA DOMAIN-CONTAINING PROTEIN"/>
    <property type="match status" value="1"/>
</dbReference>
<feature type="compositionally biased region" description="Low complexity" evidence="2">
    <location>
        <begin position="549"/>
        <end position="561"/>
    </location>
</feature>
<evidence type="ECO:0000256" key="1">
    <source>
        <dbReference type="PROSITE-ProRule" id="PRU00339"/>
    </source>
</evidence>
<organism evidence="5 6">
    <name type="scientific">Microbulbifer taiwanensis</name>
    <dbReference type="NCBI Taxonomy" id="986746"/>
    <lineage>
        <taxon>Bacteria</taxon>
        <taxon>Pseudomonadati</taxon>
        <taxon>Pseudomonadota</taxon>
        <taxon>Gammaproteobacteria</taxon>
        <taxon>Cellvibrionales</taxon>
        <taxon>Microbulbiferaceae</taxon>
        <taxon>Microbulbifer</taxon>
    </lineage>
</organism>
<accession>A0ABW1YRZ2</accession>
<dbReference type="EMBL" id="JBHSVR010000001">
    <property type="protein sequence ID" value="MFC6635536.1"/>
    <property type="molecule type" value="Genomic_DNA"/>
</dbReference>
<dbReference type="Pfam" id="PF00515">
    <property type="entry name" value="TPR_1"/>
    <property type="match status" value="1"/>
</dbReference>
<feature type="domain" description="VWFA" evidence="4">
    <location>
        <begin position="93"/>
        <end position="293"/>
    </location>
</feature>
<feature type="transmembrane region" description="Helical" evidence="3">
    <location>
        <begin position="16"/>
        <end position="35"/>
    </location>
</feature>
<dbReference type="PANTHER" id="PTHR22550">
    <property type="entry name" value="SPORE GERMINATION PROTEIN"/>
    <property type="match status" value="1"/>
</dbReference>
<keyword evidence="3" id="KW-1133">Transmembrane helix</keyword>
<gene>
    <name evidence="5" type="ORF">ACFQBM_19880</name>
</gene>
<dbReference type="InterPro" id="IPR036465">
    <property type="entry name" value="vWFA_dom_sf"/>
</dbReference>
<feature type="repeat" description="TPR" evidence="1">
    <location>
        <begin position="411"/>
        <end position="444"/>
    </location>
</feature>
<proteinExistence type="predicted"/>
<keyword evidence="6" id="KW-1185">Reference proteome</keyword>
<dbReference type="SMART" id="SM00028">
    <property type="entry name" value="TPR"/>
    <property type="match status" value="1"/>
</dbReference>
<dbReference type="InterPro" id="IPR019734">
    <property type="entry name" value="TPR_rpt"/>
</dbReference>
<evidence type="ECO:0000313" key="5">
    <source>
        <dbReference type="EMBL" id="MFC6635536.1"/>
    </source>
</evidence>
<dbReference type="Proteomes" id="UP001596425">
    <property type="component" value="Unassembled WGS sequence"/>
</dbReference>
<keyword evidence="3" id="KW-0812">Transmembrane</keyword>
<dbReference type="RefSeq" id="WP_193193699.1">
    <property type="nucleotide sequence ID" value="NZ_JACZFR010000049.1"/>
</dbReference>
<dbReference type="SMART" id="SM00327">
    <property type="entry name" value="VWA"/>
    <property type="match status" value="1"/>
</dbReference>
<feature type="transmembrane region" description="Helical" evidence="3">
    <location>
        <begin position="62"/>
        <end position="83"/>
    </location>
</feature>
<feature type="region of interest" description="Disordered" evidence="2">
    <location>
        <begin position="458"/>
        <end position="591"/>
    </location>
</feature>
<evidence type="ECO:0000256" key="2">
    <source>
        <dbReference type="SAM" id="MobiDB-lite"/>
    </source>
</evidence>
<dbReference type="InterPro" id="IPR011990">
    <property type="entry name" value="TPR-like_helical_dom_sf"/>
</dbReference>
<dbReference type="SUPFAM" id="SSF48452">
    <property type="entry name" value="TPR-like"/>
    <property type="match status" value="1"/>
</dbReference>